<organism evidence="6 7">
    <name type="scientific">Spirosoma arboris</name>
    <dbReference type="NCBI Taxonomy" id="2682092"/>
    <lineage>
        <taxon>Bacteria</taxon>
        <taxon>Pseudomonadati</taxon>
        <taxon>Bacteroidota</taxon>
        <taxon>Cytophagia</taxon>
        <taxon>Cytophagales</taxon>
        <taxon>Cytophagaceae</taxon>
        <taxon>Spirosoma</taxon>
    </lineage>
</organism>
<dbReference type="EMBL" id="WPIN01000007">
    <property type="protein sequence ID" value="MVM32220.1"/>
    <property type="molecule type" value="Genomic_DNA"/>
</dbReference>
<keyword evidence="7" id="KW-1185">Reference proteome</keyword>
<accession>A0A7K1SEI6</accession>
<comment type="caution">
    <text evidence="6">The sequence shown here is derived from an EMBL/GenBank/DDBJ whole genome shotgun (WGS) entry which is preliminary data.</text>
</comment>
<feature type="transmembrane region" description="Helical" evidence="4">
    <location>
        <begin position="239"/>
        <end position="258"/>
    </location>
</feature>
<dbReference type="Pfam" id="PF00535">
    <property type="entry name" value="Glycos_transf_2"/>
    <property type="match status" value="1"/>
</dbReference>
<name>A0A7K1SEI6_9BACT</name>
<proteinExistence type="inferred from homology"/>
<dbReference type="PANTHER" id="PTHR43179:SF12">
    <property type="entry name" value="GALACTOFURANOSYLTRANSFERASE GLFT2"/>
    <property type="match status" value="1"/>
</dbReference>
<dbReference type="PANTHER" id="PTHR43179">
    <property type="entry name" value="RHAMNOSYLTRANSFERASE WBBL"/>
    <property type="match status" value="1"/>
</dbReference>
<evidence type="ECO:0000313" key="7">
    <source>
        <dbReference type="Proteomes" id="UP000436006"/>
    </source>
</evidence>
<keyword evidence="3 6" id="KW-0808">Transferase</keyword>
<protein>
    <submittedName>
        <fullName evidence="6">Glycosyltransferase</fullName>
    </submittedName>
</protein>
<keyword evidence="4" id="KW-1133">Transmembrane helix</keyword>
<dbReference type="InterPro" id="IPR001173">
    <property type="entry name" value="Glyco_trans_2-like"/>
</dbReference>
<sequence>MLSIIIVSYNSRADLARCLPTLFNQQTNDNFEVIVVDNHGSDGVATELIPLYPQVRLIKNLANTGYAGGNNLGLSQARGAWVLFLNPDTELWVGCLERLMTTARQHPSAFITPKLLNPDGTINACGNQMQYTGITTCRGLNQPATTYHGQERIPLLSGAALLAPVSVLQRIGAFDESYFMYFEDTELSLRARLAGYELWCDADAVVTHYYKLGFSPTKFYYLERNRLLTFLTTFSRATLLRLLPALFITELLMWGFALRGWGYLRMRFRTYAYLYTHRNTIRQRHRTVQALRQVADAELLQDSMLSLPFDQLAGDRLGHWLDVLIRPLYRLMRPHL</sequence>
<keyword evidence="4" id="KW-0812">Transmembrane</keyword>
<evidence type="ECO:0000256" key="3">
    <source>
        <dbReference type="ARBA" id="ARBA00022679"/>
    </source>
</evidence>
<dbReference type="Gene3D" id="3.90.550.10">
    <property type="entry name" value="Spore Coat Polysaccharide Biosynthesis Protein SpsA, Chain A"/>
    <property type="match status" value="1"/>
</dbReference>
<gene>
    <name evidence="6" type="ORF">GO755_19385</name>
</gene>
<dbReference type="AlphaFoldDB" id="A0A7K1SEI6"/>
<dbReference type="CDD" id="cd04186">
    <property type="entry name" value="GT_2_like_c"/>
    <property type="match status" value="1"/>
</dbReference>
<reference evidence="6 7" key="1">
    <citation type="submission" date="2019-12" db="EMBL/GenBank/DDBJ databases">
        <title>Spirosoma sp. HMF4905 genome sequencing and assembly.</title>
        <authorList>
            <person name="Kang H."/>
            <person name="Cha I."/>
            <person name="Kim H."/>
            <person name="Joh K."/>
        </authorList>
    </citation>
    <scope>NUCLEOTIDE SEQUENCE [LARGE SCALE GENOMIC DNA]</scope>
    <source>
        <strain evidence="6 7">HMF4905</strain>
    </source>
</reference>
<evidence type="ECO:0000256" key="1">
    <source>
        <dbReference type="ARBA" id="ARBA00006739"/>
    </source>
</evidence>
<dbReference type="Proteomes" id="UP000436006">
    <property type="component" value="Unassembled WGS sequence"/>
</dbReference>
<dbReference type="InterPro" id="IPR029044">
    <property type="entry name" value="Nucleotide-diphossugar_trans"/>
</dbReference>
<keyword evidence="2" id="KW-0328">Glycosyltransferase</keyword>
<evidence type="ECO:0000313" key="6">
    <source>
        <dbReference type="EMBL" id="MVM32220.1"/>
    </source>
</evidence>
<dbReference type="GO" id="GO:0016757">
    <property type="term" value="F:glycosyltransferase activity"/>
    <property type="evidence" value="ECO:0007669"/>
    <property type="project" value="UniProtKB-KW"/>
</dbReference>
<evidence type="ECO:0000256" key="4">
    <source>
        <dbReference type="SAM" id="Phobius"/>
    </source>
</evidence>
<dbReference type="SUPFAM" id="SSF53448">
    <property type="entry name" value="Nucleotide-diphospho-sugar transferases"/>
    <property type="match status" value="1"/>
</dbReference>
<comment type="similarity">
    <text evidence="1">Belongs to the glycosyltransferase 2 family.</text>
</comment>
<feature type="domain" description="Glycosyltransferase 2-like" evidence="5">
    <location>
        <begin position="3"/>
        <end position="131"/>
    </location>
</feature>
<evidence type="ECO:0000256" key="2">
    <source>
        <dbReference type="ARBA" id="ARBA00022676"/>
    </source>
</evidence>
<keyword evidence="4" id="KW-0472">Membrane</keyword>
<evidence type="ECO:0000259" key="5">
    <source>
        <dbReference type="Pfam" id="PF00535"/>
    </source>
</evidence>